<dbReference type="EMBL" id="MFQB01000035">
    <property type="protein sequence ID" value="OGH66511.1"/>
    <property type="molecule type" value="Genomic_DNA"/>
</dbReference>
<dbReference type="Gene3D" id="3.10.350.10">
    <property type="entry name" value="LysM domain"/>
    <property type="match status" value="2"/>
</dbReference>
<dbReference type="Pfam" id="PF01476">
    <property type="entry name" value="LysM"/>
    <property type="match status" value="2"/>
</dbReference>
<dbReference type="AlphaFoldDB" id="A0A1F6M4D0"/>
<evidence type="ECO:0000313" key="2">
    <source>
        <dbReference type="EMBL" id="OGH66511.1"/>
    </source>
</evidence>
<dbReference type="GO" id="GO:0004222">
    <property type="term" value="F:metalloendopeptidase activity"/>
    <property type="evidence" value="ECO:0007669"/>
    <property type="project" value="TreeGrafter"/>
</dbReference>
<dbReference type="PROSITE" id="PS51782">
    <property type="entry name" value="LYSM"/>
    <property type="match status" value="2"/>
</dbReference>
<dbReference type="InterPro" id="IPR018392">
    <property type="entry name" value="LysM"/>
</dbReference>
<sequence length="458" mass="49697">MKYYGYKFLLSILHLFVYLKRGFFWIGQRILTFLKKISGIYTRTLGLKFYKLSVWFKKIFDKIRIPFDSRFVEFIGSRGTLQVVFFLIMGVVMIPHSTLYSRDVKNIPGQQTLLYQLIGPGDQDFPFQEIDVEEVAVVNTAETDIPAWKQGSAGADSMNSQFTGSRLSPEQMVGVSFGGSAVAKPSIIPGATVAPGAVEEGSQRTGIVEYEVQSGDVIGSIAARFGVSIETVLWANNLSLRSYIRPGDKLKIPPASGVLHVVKSGDTVSKIARTYNAEVDEIVKANKLQKDGADIVIGEELFIPGGEKPVERRVVVATPSRALREVAAPPPSVSAPAGSGYLWPTSVRHITQYFGWKHTGVDIAGPVGTPLYASKAGTVIKSQCGWNGGYGCYVIIDHGGGVNTLYGHASQLYVSVGDAVEQGQVVAAMGSTGRSTGPHLHFEVRVSGARVNPLKYTR</sequence>
<dbReference type="SUPFAM" id="SSF54106">
    <property type="entry name" value="LysM domain"/>
    <property type="match status" value="1"/>
</dbReference>
<evidence type="ECO:0000313" key="3">
    <source>
        <dbReference type="Proteomes" id="UP000176282"/>
    </source>
</evidence>
<reference evidence="2 3" key="1">
    <citation type="journal article" date="2016" name="Nat. Commun.">
        <title>Thousands of microbial genomes shed light on interconnected biogeochemical processes in an aquifer system.</title>
        <authorList>
            <person name="Anantharaman K."/>
            <person name="Brown C.T."/>
            <person name="Hug L.A."/>
            <person name="Sharon I."/>
            <person name="Castelle C.J."/>
            <person name="Probst A.J."/>
            <person name="Thomas B.C."/>
            <person name="Singh A."/>
            <person name="Wilkins M.J."/>
            <person name="Karaoz U."/>
            <person name="Brodie E.L."/>
            <person name="Williams K.H."/>
            <person name="Hubbard S.S."/>
            <person name="Banfield J.F."/>
        </authorList>
    </citation>
    <scope>NUCLEOTIDE SEQUENCE [LARGE SCALE GENOMIC DNA]</scope>
</reference>
<evidence type="ECO:0000259" key="1">
    <source>
        <dbReference type="PROSITE" id="PS51782"/>
    </source>
</evidence>
<organism evidence="2 3">
    <name type="scientific">Candidatus Magasanikbacteria bacterium RIFCSPHIGHO2_02_FULL_47_14</name>
    <dbReference type="NCBI Taxonomy" id="1798680"/>
    <lineage>
        <taxon>Bacteria</taxon>
        <taxon>Candidatus Magasanikiibacteriota</taxon>
    </lineage>
</organism>
<gene>
    <name evidence="2" type="ORF">A3J66_04525</name>
</gene>
<name>A0A1F6M4D0_9BACT</name>
<dbReference type="Pfam" id="PF01551">
    <property type="entry name" value="Peptidase_M23"/>
    <property type="match status" value="1"/>
</dbReference>
<dbReference type="CDD" id="cd00118">
    <property type="entry name" value="LysM"/>
    <property type="match status" value="2"/>
</dbReference>
<dbReference type="Gene3D" id="2.70.70.10">
    <property type="entry name" value="Glucose Permease (Domain IIA)"/>
    <property type="match status" value="1"/>
</dbReference>
<dbReference type="CDD" id="cd12797">
    <property type="entry name" value="M23_peptidase"/>
    <property type="match status" value="1"/>
</dbReference>
<dbReference type="PANTHER" id="PTHR21666">
    <property type="entry name" value="PEPTIDASE-RELATED"/>
    <property type="match status" value="1"/>
</dbReference>
<dbReference type="STRING" id="1798680.A3J66_04525"/>
<protein>
    <recommendedName>
        <fullName evidence="1">LysM domain-containing protein</fullName>
    </recommendedName>
</protein>
<dbReference type="PANTHER" id="PTHR21666:SF270">
    <property type="entry name" value="MUREIN HYDROLASE ACTIVATOR ENVC"/>
    <property type="match status" value="1"/>
</dbReference>
<dbReference type="SMART" id="SM00257">
    <property type="entry name" value="LysM"/>
    <property type="match status" value="2"/>
</dbReference>
<feature type="domain" description="LysM" evidence="1">
    <location>
        <begin position="258"/>
        <end position="303"/>
    </location>
</feature>
<comment type="caution">
    <text evidence="2">The sequence shown here is derived from an EMBL/GenBank/DDBJ whole genome shotgun (WGS) entry which is preliminary data.</text>
</comment>
<dbReference type="InterPro" id="IPR011055">
    <property type="entry name" value="Dup_hybrid_motif"/>
</dbReference>
<accession>A0A1F6M4D0</accession>
<dbReference type="InterPro" id="IPR036779">
    <property type="entry name" value="LysM_dom_sf"/>
</dbReference>
<dbReference type="InterPro" id="IPR016047">
    <property type="entry name" value="M23ase_b-sheet_dom"/>
</dbReference>
<proteinExistence type="predicted"/>
<feature type="domain" description="LysM" evidence="1">
    <location>
        <begin position="208"/>
        <end position="252"/>
    </location>
</feature>
<dbReference type="SUPFAM" id="SSF51261">
    <property type="entry name" value="Duplicated hybrid motif"/>
    <property type="match status" value="1"/>
</dbReference>
<dbReference type="InterPro" id="IPR050570">
    <property type="entry name" value="Cell_wall_metabolism_enzyme"/>
</dbReference>
<dbReference type="Proteomes" id="UP000176282">
    <property type="component" value="Unassembled WGS sequence"/>
</dbReference>